<dbReference type="EMBL" id="JAEUBG010005498">
    <property type="protein sequence ID" value="KAH3674566.1"/>
    <property type="molecule type" value="Genomic_DNA"/>
</dbReference>
<accession>A0A9P8TCY6</accession>
<dbReference type="Proteomes" id="UP000774326">
    <property type="component" value="Unassembled WGS sequence"/>
</dbReference>
<protein>
    <submittedName>
        <fullName evidence="1">Uncharacterized protein</fullName>
    </submittedName>
</protein>
<dbReference type="AlphaFoldDB" id="A0A9P8TCY6"/>
<keyword evidence="2" id="KW-1185">Reference proteome</keyword>
<name>A0A9P8TCY6_WICPI</name>
<sequence>MSDRRGLIDGLCRALEIPEELVEQFIGRVRMVCIGVRHELGISTMVTTGSLNVRDTVVEIGVVSRGVTDVGRGVEIGSVGIDIGRVIIVIVTVVLGIVESRSILWVCRRRGFIGVRARRIVPAVIGILRLVKVEERPV</sequence>
<comment type="caution">
    <text evidence="1">The sequence shown here is derived from an EMBL/GenBank/DDBJ whole genome shotgun (WGS) entry which is preliminary data.</text>
</comment>
<evidence type="ECO:0000313" key="2">
    <source>
        <dbReference type="Proteomes" id="UP000774326"/>
    </source>
</evidence>
<reference evidence="1" key="2">
    <citation type="submission" date="2021-01" db="EMBL/GenBank/DDBJ databases">
        <authorList>
            <person name="Schikora-Tamarit M.A."/>
        </authorList>
    </citation>
    <scope>NUCLEOTIDE SEQUENCE</scope>
    <source>
        <strain evidence="1">CBS2887</strain>
    </source>
</reference>
<organism evidence="1 2">
    <name type="scientific">Wickerhamomyces pijperi</name>
    <name type="common">Yeast</name>
    <name type="synonym">Pichia pijperi</name>
    <dbReference type="NCBI Taxonomy" id="599730"/>
    <lineage>
        <taxon>Eukaryota</taxon>
        <taxon>Fungi</taxon>
        <taxon>Dikarya</taxon>
        <taxon>Ascomycota</taxon>
        <taxon>Saccharomycotina</taxon>
        <taxon>Saccharomycetes</taxon>
        <taxon>Phaffomycetales</taxon>
        <taxon>Wickerhamomycetaceae</taxon>
        <taxon>Wickerhamomyces</taxon>
    </lineage>
</organism>
<gene>
    <name evidence="1" type="ORF">WICPIJ_009524</name>
</gene>
<proteinExistence type="predicted"/>
<evidence type="ECO:0000313" key="1">
    <source>
        <dbReference type="EMBL" id="KAH3674566.1"/>
    </source>
</evidence>
<reference evidence="1" key="1">
    <citation type="journal article" date="2021" name="Open Biol.">
        <title>Shared evolutionary footprints suggest mitochondrial oxidative damage underlies multiple complex I losses in fungi.</title>
        <authorList>
            <person name="Schikora-Tamarit M.A."/>
            <person name="Marcet-Houben M."/>
            <person name="Nosek J."/>
            <person name="Gabaldon T."/>
        </authorList>
    </citation>
    <scope>NUCLEOTIDE SEQUENCE</scope>
    <source>
        <strain evidence="1">CBS2887</strain>
    </source>
</reference>